<gene>
    <name evidence="1" type="ORF">GCM10007103_12000</name>
</gene>
<dbReference type="Proteomes" id="UP000610456">
    <property type="component" value="Unassembled WGS sequence"/>
</dbReference>
<proteinExistence type="predicted"/>
<organism evidence="1 2">
    <name type="scientific">Salinimicrobium marinum</name>
    <dbReference type="NCBI Taxonomy" id="680283"/>
    <lineage>
        <taxon>Bacteria</taxon>
        <taxon>Pseudomonadati</taxon>
        <taxon>Bacteroidota</taxon>
        <taxon>Flavobacteriia</taxon>
        <taxon>Flavobacteriales</taxon>
        <taxon>Flavobacteriaceae</taxon>
        <taxon>Salinimicrobium</taxon>
    </lineage>
</organism>
<dbReference type="Gene3D" id="3.90.1140.10">
    <property type="entry name" value="Cyclic phosphodiesterase"/>
    <property type="match status" value="1"/>
</dbReference>
<keyword evidence="2" id="KW-1185">Reference proteome</keyword>
<name>A0A918VWR3_9FLAO</name>
<comment type="caution">
    <text evidence="1">The sequence shown here is derived from an EMBL/GenBank/DDBJ whole genome shotgun (WGS) entry which is preliminary data.</text>
</comment>
<dbReference type="RefSeq" id="WP_189603791.1">
    <property type="nucleotide sequence ID" value="NZ_BMXB01000002.1"/>
</dbReference>
<dbReference type="PANTHER" id="PTHR40037">
    <property type="entry name" value="PHOSPHOESTERASE YJCG-RELATED"/>
    <property type="match status" value="1"/>
</dbReference>
<dbReference type="GO" id="GO:0016874">
    <property type="term" value="F:ligase activity"/>
    <property type="evidence" value="ECO:0007669"/>
    <property type="project" value="UniProtKB-KW"/>
</dbReference>
<dbReference type="SUPFAM" id="SSF55144">
    <property type="entry name" value="LigT-like"/>
    <property type="match status" value="1"/>
</dbReference>
<keyword evidence="1" id="KW-0436">Ligase</keyword>
<dbReference type="Pfam" id="PF13563">
    <property type="entry name" value="2_5_RNA_ligase2"/>
    <property type="match status" value="1"/>
</dbReference>
<dbReference type="InterPro" id="IPR009097">
    <property type="entry name" value="Cyclic_Pdiesterase"/>
</dbReference>
<sequence length="180" mass="21209">MELYFIAILPNYEIRKRIIELKLEVKEKYGVKHALKLPAHITVQIPFKFPEEQEPQLLEKLHSFAAGQKPFQVHLNGFGSFPPRVIFIKIENQDPVTECHAELQQIMSILLESDNARKVSSFHPHITIATRDLEKEVYKQVWPKFKNREFKAAFRAESFILFRHDGKTWQICEEFEFSAL</sequence>
<accession>A0A918VWR3</accession>
<dbReference type="EMBL" id="BMXB01000002">
    <property type="protein sequence ID" value="GHA31954.1"/>
    <property type="molecule type" value="Genomic_DNA"/>
</dbReference>
<dbReference type="InterPro" id="IPR050580">
    <property type="entry name" value="2H_phosphoesterase_YjcG-like"/>
</dbReference>
<evidence type="ECO:0000313" key="2">
    <source>
        <dbReference type="Proteomes" id="UP000610456"/>
    </source>
</evidence>
<reference evidence="1" key="2">
    <citation type="submission" date="2020-09" db="EMBL/GenBank/DDBJ databases">
        <authorList>
            <person name="Sun Q."/>
            <person name="Kim S."/>
        </authorList>
    </citation>
    <scope>NUCLEOTIDE SEQUENCE</scope>
    <source>
        <strain evidence="1">KCTC 12719</strain>
    </source>
</reference>
<evidence type="ECO:0000313" key="1">
    <source>
        <dbReference type="EMBL" id="GHA31954.1"/>
    </source>
</evidence>
<protein>
    <submittedName>
        <fullName evidence="1">2'-5' RNA ligase</fullName>
    </submittedName>
</protein>
<dbReference type="AlphaFoldDB" id="A0A918VWR3"/>
<dbReference type="PANTHER" id="PTHR40037:SF1">
    <property type="entry name" value="PHOSPHOESTERASE SAOUHSC_00951-RELATED"/>
    <property type="match status" value="1"/>
</dbReference>
<reference evidence="1" key="1">
    <citation type="journal article" date="2014" name="Int. J. Syst. Evol. Microbiol.">
        <title>Complete genome sequence of Corynebacterium casei LMG S-19264T (=DSM 44701T), isolated from a smear-ripened cheese.</title>
        <authorList>
            <consortium name="US DOE Joint Genome Institute (JGI-PGF)"/>
            <person name="Walter F."/>
            <person name="Albersmeier A."/>
            <person name="Kalinowski J."/>
            <person name="Ruckert C."/>
        </authorList>
    </citation>
    <scope>NUCLEOTIDE SEQUENCE</scope>
    <source>
        <strain evidence="1">KCTC 12719</strain>
    </source>
</reference>